<dbReference type="Proteomes" id="UP001267710">
    <property type="component" value="Unassembled WGS sequence"/>
</dbReference>
<proteinExistence type="predicted"/>
<evidence type="ECO:0000313" key="2">
    <source>
        <dbReference type="Proteomes" id="UP001267710"/>
    </source>
</evidence>
<keyword evidence="2" id="KW-1185">Reference proteome</keyword>
<accession>A0ABU1IIW5</accession>
<evidence type="ECO:0000313" key="1">
    <source>
        <dbReference type="EMBL" id="MDR6216219.1"/>
    </source>
</evidence>
<reference evidence="1 2" key="1">
    <citation type="submission" date="2023-08" db="EMBL/GenBank/DDBJ databases">
        <title>Functional and genomic diversity of the sorghum phyllosphere microbiome.</title>
        <authorList>
            <person name="Shade A."/>
        </authorList>
    </citation>
    <scope>NUCLEOTIDE SEQUENCE [LARGE SCALE GENOMIC DNA]</scope>
    <source>
        <strain evidence="1 2">SORGH_AS_0335</strain>
    </source>
</reference>
<protein>
    <submittedName>
        <fullName evidence="1">Uncharacterized protein</fullName>
    </submittedName>
</protein>
<name>A0ABU1IIW5_9BURK</name>
<dbReference type="RefSeq" id="WP_309831465.1">
    <property type="nucleotide sequence ID" value="NZ_JAVIZX010000001.1"/>
</dbReference>
<comment type="caution">
    <text evidence="1">The sequence shown here is derived from an EMBL/GenBank/DDBJ whole genome shotgun (WGS) entry which is preliminary data.</text>
</comment>
<organism evidence="1 2">
    <name type="scientific">Paracidovorax wautersii</name>
    <dbReference type="NCBI Taxonomy" id="1177982"/>
    <lineage>
        <taxon>Bacteria</taxon>
        <taxon>Pseudomonadati</taxon>
        <taxon>Pseudomonadota</taxon>
        <taxon>Betaproteobacteria</taxon>
        <taxon>Burkholderiales</taxon>
        <taxon>Comamonadaceae</taxon>
        <taxon>Paracidovorax</taxon>
    </lineage>
</organism>
<gene>
    <name evidence="1" type="ORF">QE399_003908</name>
</gene>
<dbReference type="EMBL" id="JAVIZX010000001">
    <property type="protein sequence ID" value="MDR6216219.1"/>
    <property type="molecule type" value="Genomic_DNA"/>
</dbReference>
<sequence>MSAKHTPGPWSLNTQYADIEVRGPAESGVLIAVMSPWGIAADTESPQAANAHLIAAAPELLEALQGLDEAYCRAGAPLTREERHEDRKRLIAARAAISKATGAAP</sequence>